<evidence type="ECO:0000313" key="1">
    <source>
        <dbReference type="EMBL" id="QCM03667.1"/>
    </source>
</evidence>
<proteinExistence type="predicted"/>
<protein>
    <submittedName>
        <fullName evidence="1">Uncharacterized protein</fullName>
    </submittedName>
</protein>
<reference evidence="1 2" key="1">
    <citation type="submission" date="2019-04" db="EMBL/GenBank/DDBJ databases">
        <title>Complete genome sequence of Agrobacterium tumefaciens CFBP6624.</title>
        <authorList>
            <person name="Haryono M."/>
            <person name="Lin Y.-C."/>
            <person name="Lai E.-M."/>
            <person name="Kuo C.-H."/>
        </authorList>
    </citation>
    <scope>NUCLEOTIDE SEQUENCE [LARGE SCALE GENOMIC DNA]</scope>
    <source>
        <strain evidence="1 2">CFBP6624</strain>
        <plasmid evidence="2">patcfbp6624</plasmid>
    </source>
</reference>
<dbReference type="AlphaFoldDB" id="A0AAE6BT30"/>
<dbReference type="Proteomes" id="UP000298646">
    <property type="component" value="Plasmid pAtCFBP6624"/>
</dbReference>
<sequence>MSFIKVIHRLLVVTAMLGIIVGPISIGAADSVMASSGPAAMDEMSGMDMSGDMPCCPDETPIKPDCGSKSCPLTLVCTTVIVGQSAPQYGWSLNPGWVAHRFLIPPHAELASLLVDPPARPPKA</sequence>
<geneLocation type="plasmid" evidence="2">
    <name>patcfbp6624</name>
</geneLocation>
<name>A0AAE6BT30_AGRTU</name>
<organism evidence="1 2">
    <name type="scientific">Agrobacterium tumefaciens</name>
    <dbReference type="NCBI Taxonomy" id="358"/>
    <lineage>
        <taxon>Bacteria</taxon>
        <taxon>Pseudomonadati</taxon>
        <taxon>Pseudomonadota</taxon>
        <taxon>Alphaproteobacteria</taxon>
        <taxon>Hyphomicrobiales</taxon>
        <taxon>Rhizobiaceae</taxon>
        <taxon>Rhizobium/Agrobacterium group</taxon>
        <taxon>Agrobacterium</taxon>
        <taxon>Agrobacterium tumefaciens complex</taxon>
    </lineage>
</organism>
<dbReference type="EMBL" id="CP039909">
    <property type="protein sequence ID" value="QCM03667.1"/>
    <property type="molecule type" value="Genomic_DNA"/>
</dbReference>
<dbReference type="RefSeq" id="WP_052820457.1">
    <property type="nucleotide sequence ID" value="NZ_CP039909.1"/>
</dbReference>
<evidence type="ECO:0000313" key="2">
    <source>
        <dbReference type="Proteomes" id="UP000298646"/>
    </source>
</evidence>
<keyword evidence="1" id="KW-0614">Plasmid</keyword>
<accession>A0AAE6BT30</accession>
<gene>
    <name evidence="1" type="ORF">CFBP6624_26165</name>
</gene>